<reference evidence="1" key="1">
    <citation type="submission" date="2014-12" db="EMBL/GenBank/DDBJ databases">
        <title>Insight into the proteome of Arion vulgaris.</title>
        <authorList>
            <person name="Aradska J."/>
            <person name="Bulat T."/>
            <person name="Smidak R."/>
            <person name="Sarate P."/>
            <person name="Gangsoo J."/>
            <person name="Sialana F."/>
            <person name="Bilban M."/>
            <person name="Lubec G."/>
        </authorList>
    </citation>
    <scope>NUCLEOTIDE SEQUENCE</scope>
    <source>
        <tissue evidence="1">Skin</tissue>
    </source>
</reference>
<dbReference type="AlphaFoldDB" id="A0A0B6YKD3"/>
<sequence length="82" mass="9344">EQTFVPPHVVTDHSPQHTVSSIQHHSSVKLNKFFGEMIPTIAEGIETKFVEYEELPEIIRQGPLLCKISVIEGKKCSDRSWK</sequence>
<dbReference type="EMBL" id="HACG01009789">
    <property type="protein sequence ID" value="CEK56654.1"/>
    <property type="molecule type" value="Transcribed_RNA"/>
</dbReference>
<evidence type="ECO:0000313" key="1">
    <source>
        <dbReference type="EMBL" id="CEK56654.1"/>
    </source>
</evidence>
<organism evidence="1">
    <name type="scientific">Arion vulgaris</name>
    <dbReference type="NCBI Taxonomy" id="1028688"/>
    <lineage>
        <taxon>Eukaryota</taxon>
        <taxon>Metazoa</taxon>
        <taxon>Spiralia</taxon>
        <taxon>Lophotrochozoa</taxon>
        <taxon>Mollusca</taxon>
        <taxon>Gastropoda</taxon>
        <taxon>Heterobranchia</taxon>
        <taxon>Euthyneura</taxon>
        <taxon>Panpulmonata</taxon>
        <taxon>Eupulmonata</taxon>
        <taxon>Stylommatophora</taxon>
        <taxon>Helicina</taxon>
        <taxon>Arionoidea</taxon>
        <taxon>Arionidae</taxon>
        <taxon>Arion</taxon>
    </lineage>
</organism>
<gene>
    <name evidence="1" type="primary">ORF28191</name>
</gene>
<accession>A0A0B6YKD3</accession>
<protein>
    <submittedName>
        <fullName evidence="1">Uncharacterized protein</fullName>
    </submittedName>
</protein>
<name>A0A0B6YKD3_9EUPU</name>
<feature type="non-terminal residue" evidence="1">
    <location>
        <position position="82"/>
    </location>
</feature>
<proteinExistence type="predicted"/>
<feature type="non-terminal residue" evidence="1">
    <location>
        <position position="1"/>
    </location>
</feature>